<organism evidence="2 3">
    <name type="scientific">Amycolatopsis pigmentata</name>
    <dbReference type="NCBI Taxonomy" id="450801"/>
    <lineage>
        <taxon>Bacteria</taxon>
        <taxon>Bacillati</taxon>
        <taxon>Actinomycetota</taxon>
        <taxon>Actinomycetes</taxon>
        <taxon>Pseudonocardiales</taxon>
        <taxon>Pseudonocardiaceae</taxon>
        <taxon>Amycolatopsis</taxon>
    </lineage>
</organism>
<dbReference type="RefSeq" id="WP_378269879.1">
    <property type="nucleotide sequence ID" value="NZ_JBHUKR010000021.1"/>
</dbReference>
<name>A0ABW5G408_9PSEU</name>
<evidence type="ECO:0000259" key="1">
    <source>
        <dbReference type="Pfam" id="PF05685"/>
    </source>
</evidence>
<dbReference type="InterPro" id="IPR012296">
    <property type="entry name" value="Nuclease_put_TT1808"/>
</dbReference>
<dbReference type="CDD" id="cd06260">
    <property type="entry name" value="DUF820-like"/>
    <property type="match status" value="1"/>
</dbReference>
<dbReference type="Proteomes" id="UP001597417">
    <property type="component" value="Unassembled WGS sequence"/>
</dbReference>
<keyword evidence="3" id="KW-1185">Reference proteome</keyword>
<evidence type="ECO:0000313" key="2">
    <source>
        <dbReference type="EMBL" id="MFD2421360.1"/>
    </source>
</evidence>
<gene>
    <name evidence="2" type="ORF">ACFSXZ_34020</name>
</gene>
<dbReference type="InterPro" id="IPR011335">
    <property type="entry name" value="Restrct_endonuc-II-like"/>
</dbReference>
<dbReference type="GO" id="GO:0004519">
    <property type="term" value="F:endonuclease activity"/>
    <property type="evidence" value="ECO:0007669"/>
    <property type="project" value="UniProtKB-KW"/>
</dbReference>
<sequence length="155" mass="16933">MSTAFADSAPTWDYLLHTWRDLKVPEGWRPELTVEEIHMTPPPGGAHNLVAGRLHRALLPVVPEGCEIFQTQGVGFHQVGAIYVPNLCVARVDRILPGSDPVPAEHVSLAVEITSRRNAERSRKKEAPGLCARLHSAVPAGRRLRRGRCGGVAVQ</sequence>
<dbReference type="EMBL" id="JBHUKR010000021">
    <property type="protein sequence ID" value="MFD2421360.1"/>
    <property type="molecule type" value="Genomic_DNA"/>
</dbReference>
<dbReference type="InterPro" id="IPR008538">
    <property type="entry name" value="Uma2"/>
</dbReference>
<protein>
    <submittedName>
        <fullName evidence="2">Uma2 family endonuclease</fullName>
    </submittedName>
</protein>
<comment type="caution">
    <text evidence="2">The sequence shown here is derived from an EMBL/GenBank/DDBJ whole genome shotgun (WGS) entry which is preliminary data.</text>
</comment>
<keyword evidence="2" id="KW-0540">Nuclease</keyword>
<proteinExistence type="predicted"/>
<dbReference type="SUPFAM" id="SSF52980">
    <property type="entry name" value="Restriction endonuclease-like"/>
    <property type="match status" value="1"/>
</dbReference>
<dbReference type="Pfam" id="PF05685">
    <property type="entry name" value="Uma2"/>
    <property type="match status" value="1"/>
</dbReference>
<feature type="domain" description="Putative restriction endonuclease" evidence="1">
    <location>
        <begin position="23"/>
        <end position="124"/>
    </location>
</feature>
<keyword evidence="2" id="KW-0255">Endonuclease</keyword>
<dbReference type="Gene3D" id="3.90.1570.10">
    <property type="entry name" value="tt1808, chain A"/>
    <property type="match status" value="1"/>
</dbReference>
<reference evidence="3" key="1">
    <citation type="journal article" date="2019" name="Int. J. Syst. Evol. Microbiol.">
        <title>The Global Catalogue of Microorganisms (GCM) 10K type strain sequencing project: providing services to taxonomists for standard genome sequencing and annotation.</title>
        <authorList>
            <consortium name="The Broad Institute Genomics Platform"/>
            <consortium name="The Broad Institute Genome Sequencing Center for Infectious Disease"/>
            <person name="Wu L."/>
            <person name="Ma J."/>
        </authorList>
    </citation>
    <scope>NUCLEOTIDE SEQUENCE [LARGE SCALE GENOMIC DNA]</scope>
    <source>
        <strain evidence="3">CGMCC 4.7645</strain>
    </source>
</reference>
<keyword evidence="2" id="KW-0378">Hydrolase</keyword>
<accession>A0ABW5G408</accession>
<evidence type="ECO:0000313" key="3">
    <source>
        <dbReference type="Proteomes" id="UP001597417"/>
    </source>
</evidence>